<gene>
    <name evidence="4" type="ORF">DCAF_LOCUS12657</name>
</gene>
<dbReference type="InterPro" id="IPR004883">
    <property type="entry name" value="LOB"/>
</dbReference>
<organism evidence="4 5">
    <name type="scientific">Dovyalis caffra</name>
    <dbReference type="NCBI Taxonomy" id="77055"/>
    <lineage>
        <taxon>Eukaryota</taxon>
        <taxon>Viridiplantae</taxon>
        <taxon>Streptophyta</taxon>
        <taxon>Embryophyta</taxon>
        <taxon>Tracheophyta</taxon>
        <taxon>Spermatophyta</taxon>
        <taxon>Magnoliopsida</taxon>
        <taxon>eudicotyledons</taxon>
        <taxon>Gunneridae</taxon>
        <taxon>Pentapetalae</taxon>
        <taxon>rosids</taxon>
        <taxon>fabids</taxon>
        <taxon>Malpighiales</taxon>
        <taxon>Salicaceae</taxon>
        <taxon>Flacourtieae</taxon>
        <taxon>Dovyalis</taxon>
    </lineage>
</organism>
<dbReference type="Proteomes" id="UP001314170">
    <property type="component" value="Unassembled WGS sequence"/>
</dbReference>
<comment type="similarity">
    <text evidence="1">Belongs to the LOB domain-containing protein family.</text>
</comment>
<protein>
    <recommendedName>
        <fullName evidence="3">LOB domain-containing protein</fullName>
    </recommendedName>
</protein>
<dbReference type="EMBL" id="CAWUPB010001108">
    <property type="protein sequence ID" value="CAK7337619.1"/>
    <property type="molecule type" value="Genomic_DNA"/>
</dbReference>
<dbReference type="PANTHER" id="PTHR31301">
    <property type="entry name" value="LOB DOMAIN-CONTAINING PROTEIN 4-RELATED"/>
    <property type="match status" value="1"/>
</dbReference>
<evidence type="ECO:0000313" key="4">
    <source>
        <dbReference type="EMBL" id="CAK7337619.1"/>
    </source>
</evidence>
<feature type="compositionally biased region" description="Basic and acidic residues" evidence="2">
    <location>
        <begin position="321"/>
        <end position="343"/>
    </location>
</feature>
<feature type="region of interest" description="Disordered" evidence="2">
    <location>
        <begin position="301"/>
        <end position="377"/>
    </location>
</feature>
<dbReference type="PROSITE" id="PS50891">
    <property type="entry name" value="LOB"/>
    <property type="match status" value="2"/>
</dbReference>
<dbReference type="PANTHER" id="PTHR31301:SF68">
    <property type="entry name" value="LOB DOMAIN-CONTAINING PROTEIN 32-RELATED"/>
    <property type="match status" value="1"/>
</dbReference>
<name>A0AAV1RLQ1_9ROSI</name>
<dbReference type="AlphaFoldDB" id="A0AAV1RLQ1"/>
<dbReference type="Pfam" id="PF03195">
    <property type="entry name" value="LOB"/>
    <property type="match status" value="2"/>
</dbReference>
<sequence length="377" mass="42352">MTNHPQCEACKNPTNQECNKDCIFAPYFPPEKSQEFSLLLQVYGEKEVAELLKKQEDPKIRETILKSLLIEAKARLNDPLFGSAGLVSALNKRLDEAGKLLFNAKKELASYIGDDTGLPTYIPPIRLTNHPQCGACKNLNQECNKDCIFAPYFPPGKSQEFSVLRQVYGEKGVEKILKKQEDPKILEDILKSLVYEAEARLNDAVYGAAGYVSILQQRLLEVSEQLFNAKKELSSYIGEEDAGLPTYIPPVKLQQQLNPYSLIPSPPILTFGPYAAVRWDQPGIDQEVTTAVATLHNHGIPTAIPLRKKGPPPDLQQQKPRQQDFKGKRDPLPLDHGLNKTDGRSSQIDQSPVNHCIYINSSHERDSRKRKREEILV</sequence>
<accession>A0AAV1RLQ1</accession>
<feature type="domain" description="LOB" evidence="3">
    <location>
        <begin position="131"/>
        <end position="233"/>
    </location>
</feature>
<evidence type="ECO:0000256" key="2">
    <source>
        <dbReference type="SAM" id="MobiDB-lite"/>
    </source>
</evidence>
<evidence type="ECO:0000313" key="5">
    <source>
        <dbReference type="Proteomes" id="UP001314170"/>
    </source>
</evidence>
<comment type="caution">
    <text evidence="4">The sequence shown here is derived from an EMBL/GenBank/DDBJ whole genome shotgun (WGS) entry which is preliminary data.</text>
</comment>
<evidence type="ECO:0000259" key="3">
    <source>
        <dbReference type="PROSITE" id="PS50891"/>
    </source>
</evidence>
<reference evidence="4 5" key="1">
    <citation type="submission" date="2024-01" db="EMBL/GenBank/DDBJ databases">
        <authorList>
            <person name="Waweru B."/>
        </authorList>
    </citation>
    <scope>NUCLEOTIDE SEQUENCE [LARGE SCALE GENOMIC DNA]</scope>
</reference>
<proteinExistence type="inferred from homology"/>
<evidence type="ECO:0000256" key="1">
    <source>
        <dbReference type="ARBA" id="ARBA00005474"/>
    </source>
</evidence>
<feature type="compositionally biased region" description="Basic and acidic residues" evidence="2">
    <location>
        <begin position="362"/>
        <end position="377"/>
    </location>
</feature>
<feature type="domain" description="LOB" evidence="3">
    <location>
        <begin position="5"/>
        <end position="108"/>
    </location>
</feature>
<keyword evidence="5" id="KW-1185">Reference proteome</keyword>
<feature type="compositionally biased region" description="Polar residues" evidence="2">
    <location>
        <begin position="344"/>
        <end position="353"/>
    </location>
</feature>